<dbReference type="OrthoDB" id="9787654at2"/>
<dbReference type="GO" id="GO:0016853">
    <property type="term" value="F:isomerase activity"/>
    <property type="evidence" value="ECO:0007669"/>
    <property type="project" value="UniProtKB-KW"/>
</dbReference>
<evidence type="ECO:0000256" key="1">
    <source>
        <dbReference type="SAM" id="MobiDB-lite"/>
    </source>
</evidence>
<dbReference type="RefSeq" id="WP_110031677.1">
    <property type="nucleotide sequence ID" value="NZ_QGTR01000002.1"/>
</dbReference>
<keyword evidence="3" id="KW-0413">Isomerase</keyword>
<dbReference type="Gene3D" id="3.20.20.140">
    <property type="entry name" value="Metal-dependent hydrolases"/>
    <property type="match status" value="1"/>
</dbReference>
<protein>
    <submittedName>
        <fullName evidence="3">D-galactarolactone isomerase</fullName>
    </submittedName>
</protein>
<dbReference type="InterPro" id="IPR052358">
    <property type="entry name" value="Aro_Compnd_Degr_Hydrolases"/>
</dbReference>
<dbReference type="AlphaFoldDB" id="A0A317PPT5"/>
<comment type="caution">
    <text evidence="3">The sequence shown here is derived from an EMBL/GenBank/DDBJ whole genome shotgun (WGS) entry which is preliminary data.</text>
</comment>
<dbReference type="Pfam" id="PF04909">
    <property type="entry name" value="Amidohydro_2"/>
    <property type="match status" value="1"/>
</dbReference>
<name>A0A317PPT5_9HYPH</name>
<evidence type="ECO:0000259" key="2">
    <source>
        <dbReference type="Pfam" id="PF04909"/>
    </source>
</evidence>
<dbReference type="Proteomes" id="UP000246352">
    <property type="component" value="Unassembled WGS sequence"/>
</dbReference>
<dbReference type="PANTHER" id="PTHR35563:SF2">
    <property type="entry name" value="BARREL METAL-DEPENDENT HYDROLASE, PUTATIVE (AFU_ORTHOLOGUE AFUA_1G16240)-RELATED"/>
    <property type="match status" value="1"/>
</dbReference>
<dbReference type="InterPro" id="IPR032466">
    <property type="entry name" value="Metal_Hydrolase"/>
</dbReference>
<evidence type="ECO:0000313" key="3">
    <source>
        <dbReference type="EMBL" id="PWW01928.1"/>
    </source>
</evidence>
<proteinExistence type="predicted"/>
<feature type="domain" description="Amidohydrolase-related" evidence="2">
    <location>
        <begin position="30"/>
        <end position="294"/>
    </location>
</feature>
<sequence length="299" mass="32701">MAVAQTTLKPAPVPEQELTPPKLKAPDGACDCHMHIFEPRFLPRKDTPYPPPVATVPHYNRAIRNRLGLSRSVVIQSVTHGADNSNLLAALESFEGTARGVAVVQPDIEEAELQRLSDAGVRGIRFEMNNGILSLDALEDVAARIAPFGWHIDLQTDGRKLPDLVDRLLALPCHVVLDHYGKFIDALPVDHPAVQAVVRLLASGRGWVKLTAPYAGRHRRPAPWPELVPIARAFLDAAPTQVVWGSEWPQSMLPVLGEPVPDHASLLDLLLDYTTDEGELGAILRDNPARLYDFPAVAS</sequence>
<dbReference type="SUPFAM" id="SSF51556">
    <property type="entry name" value="Metallo-dependent hydrolases"/>
    <property type="match status" value="1"/>
</dbReference>
<dbReference type="GO" id="GO:0016787">
    <property type="term" value="F:hydrolase activity"/>
    <property type="evidence" value="ECO:0007669"/>
    <property type="project" value="InterPro"/>
</dbReference>
<gene>
    <name evidence="3" type="ORF">DFR52_102593</name>
</gene>
<accession>A0A317PPT5</accession>
<reference evidence="3 4" key="1">
    <citation type="submission" date="2018-05" db="EMBL/GenBank/DDBJ databases">
        <title>Genomic Encyclopedia of Type Strains, Phase IV (KMG-IV): sequencing the most valuable type-strain genomes for metagenomic binning, comparative biology and taxonomic classification.</title>
        <authorList>
            <person name="Goeker M."/>
        </authorList>
    </citation>
    <scope>NUCLEOTIDE SEQUENCE [LARGE SCALE GENOMIC DNA]</scope>
    <source>
        <strain evidence="3 4">DSM 16791</strain>
    </source>
</reference>
<dbReference type="InterPro" id="IPR006680">
    <property type="entry name" value="Amidohydro-rel"/>
</dbReference>
<dbReference type="PANTHER" id="PTHR35563">
    <property type="entry name" value="BARREL METAL-DEPENDENT HYDROLASE, PUTATIVE (AFU_ORTHOLOGUE AFUA_1G16240)-RELATED"/>
    <property type="match status" value="1"/>
</dbReference>
<evidence type="ECO:0000313" key="4">
    <source>
        <dbReference type="Proteomes" id="UP000246352"/>
    </source>
</evidence>
<organism evidence="3 4">
    <name type="scientific">Hoeflea marina</name>
    <dbReference type="NCBI Taxonomy" id="274592"/>
    <lineage>
        <taxon>Bacteria</taxon>
        <taxon>Pseudomonadati</taxon>
        <taxon>Pseudomonadota</taxon>
        <taxon>Alphaproteobacteria</taxon>
        <taxon>Hyphomicrobiales</taxon>
        <taxon>Rhizobiaceae</taxon>
        <taxon>Hoeflea</taxon>
    </lineage>
</organism>
<keyword evidence="4" id="KW-1185">Reference proteome</keyword>
<feature type="region of interest" description="Disordered" evidence="1">
    <location>
        <begin position="1"/>
        <end position="25"/>
    </location>
</feature>
<dbReference type="EMBL" id="QGTR01000002">
    <property type="protein sequence ID" value="PWW01928.1"/>
    <property type="molecule type" value="Genomic_DNA"/>
</dbReference>